<dbReference type="Gene3D" id="2.40.50.40">
    <property type="match status" value="1"/>
</dbReference>
<dbReference type="GO" id="GO:0006955">
    <property type="term" value="P:immune response"/>
    <property type="evidence" value="ECO:0007669"/>
    <property type="project" value="InterPro"/>
</dbReference>
<organism evidence="6 7">
    <name type="scientific">Cyprinus carpio</name>
    <name type="common">Common carp</name>
    <dbReference type="NCBI Taxonomy" id="7962"/>
    <lineage>
        <taxon>Eukaryota</taxon>
        <taxon>Metazoa</taxon>
        <taxon>Chordata</taxon>
        <taxon>Craniata</taxon>
        <taxon>Vertebrata</taxon>
        <taxon>Euteleostomi</taxon>
        <taxon>Actinopterygii</taxon>
        <taxon>Neopterygii</taxon>
        <taxon>Teleostei</taxon>
        <taxon>Ostariophysi</taxon>
        <taxon>Cypriniformes</taxon>
        <taxon>Cyprinidae</taxon>
        <taxon>Cyprininae</taxon>
        <taxon>Cyprinus</taxon>
    </lineage>
</organism>
<proteinExistence type="predicted"/>
<dbReference type="Ensembl" id="ENSCCRT00020058358.1">
    <property type="protein sequence ID" value="ENSCCRP00020053414.1"/>
    <property type="gene ID" value="ENSCCRG00020024047.1"/>
</dbReference>
<dbReference type="SUPFAM" id="SSF54117">
    <property type="entry name" value="Interleukin 8-like chemokines"/>
    <property type="match status" value="1"/>
</dbReference>
<evidence type="ECO:0000259" key="5">
    <source>
        <dbReference type="SMART" id="SM00199"/>
    </source>
</evidence>
<evidence type="ECO:0000256" key="1">
    <source>
        <dbReference type="ARBA" id="ARBA00022500"/>
    </source>
</evidence>
<accession>A0A8C2HM85</accession>
<keyword evidence="1" id="KW-0145">Chemotaxis</keyword>
<dbReference type="Pfam" id="PF00048">
    <property type="entry name" value="IL8"/>
    <property type="match status" value="1"/>
</dbReference>
<evidence type="ECO:0000256" key="4">
    <source>
        <dbReference type="ARBA" id="ARBA00023157"/>
    </source>
</evidence>
<keyword evidence="4" id="KW-1015">Disulfide bond</keyword>
<dbReference type="AlphaFoldDB" id="A0A8C2HM85"/>
<keyword evidence="3" id="KW-0732">Signal</keyword>
<name>A0A8C2HM85_CYPCA</name>
<sequence>MQCRYYFTQYVTKVEYNLKTNDFLSCIGHQQRTALSEDTIYFISPTAHASVVPKRCCFNFIDFQIPNKKIVSALKTSSRCPSPGIVVTTPRTEFCVDPAEAWIKSFMENHPA</sequence>
<evidence type="ECO:0000313" key="7">
    <source>
        <dbReference type="Proteomes" id="UP000694701"/>
    </source>
</evidence>
<dbReference type="GO" id="GO:0005615">
    <property type="term" value="C:extracellular space"/>
    <property type="evidence" value="ECO:0007669"/>
    <property type="project" value="UniProtKB-KW"/>
</dbReference>
<keyword evidence="2" id="KW-0202">Cytokine</keyword>
<dbReference type="InterPro" id="IPR036048">
    <property type="entry name" value="Interleukin_8-like_sf"/>
</dbReference>
<dbReference type="SMART" id="SM00199">
    <property type="entry name" value="SCY"/>
    <property type="match status" value="1"/>
</dbReference>
<protein>
    <recommendedName>
        <fullName evidence="5">Chemokine interleukin-8-like domain-containing protein</fullName>
    </recommendedName>
</protein>
<dbReference type="InterPro" id="IPR039809">
    <property type="entry name" value="Chemokine_b/g/d"/>
</dbReference>
<dbReference type="PANTHER" id="PTHR12015:SF193">
    <property type="entry name" value="STROMAL CELL-DERIVED FACTOR 1"/>
    <property type="match status" value="1"/>
</dbReference>
<evidence type="ECO:0000256" key="3">
    <source>
        <dbReference type="ARBA" id="ARBA00022729"/>
    </source>
</evidence>
<evidence type="ECO:0000313" key="6">
    <source>
        <dbReference type="Ensembl" id="ENSCCRP00020053414.1"/>
    </source>
</evidence>
<dbReference type="InterPro" id="IPR001811">
    <property type="entry name" value="Chemokine_IL8-like_dom"/>
</dbReference>
<dbReference type="PANTHER" id="PTHR12015">
    <property type="entry name" value="SMALL INDUCIBLE CYTOKINE A"/>
    <property type="match status" value="1"/>
</dbReference>
<evidence type="ECO:0000256" key="2">
    <source>
        <dbReference type="ARBA" id="ARBA00022514"/>
    </source>
</evidence>
<feature type="domain" description="Chemokine interleukin-8-like" evidence="5">
    <location>
        <begin position="53"/>
        <end position="110"/>
    </location>
</feature>
<reference evidence="6" key="1">
    <citation type="submission" date="2025-08" db="UniProtKB">
        <authorList>
            <consortium name="Ensembl"/>
        </authorList>
    </citation>
    <scope>IDENTIFICATION</scope>
</reference>
<dbReference type="GO" id="GO:0008009">
    <property type="term" value="F:chemokine activity"/>
    <property type="evidence" value="ECO:0007669"/>
    <property type="project" value="InterPro"/>
</dbReference>
<dbReference type="Proteomes" id="UP000694701">
    <property type="component" value="Unplaced"/>
</dbReference>